<dbReference type="AlphaFoldDB" id="A0A9P0D9B3"/>
<evidence type="ECO:0000256" key="1">
    <source>
        <dbReference type="SAM" id="MobiDB-lite"/>
    </source>
</evidence>
<evidence type="ECO:0000313" key="3">
    <source>
        <dbReference type="Proteomes" id="UP001153636"/>
    </source>
</evidence>
<name>A0A9P0D9B3_9CUCU</name>
<dbReference type="EMBL" id="OV651820">
    <property type="protein sequence ID" value="CAH1114796.1"/>
    <property type="molecule type" value="Genomic_DNA"/>
</dbReference>
<feature type="region of interest" description="Disordered" evidence="1">
    <location>
        <begin position="1"/>
        <end position="33"/>
    </location>
</feature>
<proteinExistence type="predicted"/>
<dbReference type="PANTHER" id="PTHR10773">
    <property type="entry name" value="DNA-DIRECTED RNA POLYMERASES I, II, AND III SUBUNIT RPABC2"/>
    <property type="match status" value="1"/>
</dbReference>
<dbReference type="Proteomes" id="UP001153636">
    <property type="component" value="Chromosome 8"/>
</dbReference>
<sequence>MDDSLISVGEGNSGSRKRERKPTKRERERRERYKKPNFGAYVIRKCNHKAKRTTYECSKVTGAEIEHCRNRIYAESEKIAQDIQICHHIIPVAPKRRRPTKPNPTKIHNVSMEYIISNPFGHGFKKVCQGFFLSVTKLSKSRLLKVAKCLNRGGVPKETRGGDQVSHKLQSSKEEVRTFLKGLRGQESHYGRMKSKRIYLNSNLSINKLYRDYKSSPQETKCPKVSMSTFHRIFSTEFNIGFKSPATDVCGMCERLKNSIRRESNPSKKSNLIMEKRIHTLKAKTFYELMKNSPPFSKTYCFDMQQVQPLPKSAVGEAFYLRQIGYYSLCFVENNARDPVFYTWTEDQAGRGCTEVGSALFHFLGNVEIEEDIVELRLFCDGCGGQNKNAHIIHILLFWLQQTTKNIKSITLIFPVRGHSFLPVDRVFGRAEKMLRKEASIKNKEQYHALYKELGKVRVLGVDWMLYNIKGLEEIYRKLPGISAMKKINLKLMTEKNNTVVKCRGLLNYRFESPTDIFQNLGKRGRSSKNYELEQLPLVRHLPPEKVTNVESLLKAEFNDDWRADPELAWYKIIIDGNIENATQMVKDNAEDVEQESDCDCLCEEDPALHL</sequence>
<feature type="compositionally biased region" description="Basic residues" evidence="1">
    <location>
        <begin position="15"/>
        <end position="24"/>
    </location>
</feature>
<organism evidence="2 3">
    <name type="scientific">Psylliodes chrysocephalus</name>
    <dbReference type="NCBI Taxonomy" id="3402493"/>
    <lineage>
        <taxon>Eukaryota</taxon>
        <taxon>Metazoa</taxon>
        <taxon>Ecdysozoa</taxon>
        <taxon>Arthropoda</taxon>
        <taxon>Hexapoda</taxon>
        <taxon>Insecta</taxon>
        <taxon>Pterygota</taxon>
        <taxon>Neoptera</taxon>
        <taxon>Endopterygota</taxon>
        <taxon>Coleoptera</taxon>
        <taxon>Polyphaga</taxon>
        <taxon>Cucujiformia</taxon>
        <taxon>Chrysomeloidea</taxon>
        <taxon>Chrysomelidae</taxon>
        <taxon>Galerucinae</taxon>
        <taxon>Alticini</taxon>
        <taxon>Psylliodes</taxon>
    </lineage>
</organism>
<gene>
    <name evidence="2" type="ORF">PSYICH_LOCUS14556</name>
</gene>
<keyword evidence="3" id="KW-1185">Reference proteome</keyword>
<dbReference type="OrthoDB" id="6779103at2759"/>
<evidence type="ECO:0000313" key="2">
    <source>
        <dbReference type="EMBL" id="CAH1114796.1"/>
    </source>
</evidence>
<dbReference type="PANTHER" id="PTHR10773:SF19">
    <property type="match status" value="1"/>
</dbReference>
<reference evidence="2" key="1">
    <citation type="submission" date="2022-01" db="EMBL/GenBank/DDBJ databases">
        <authorList>
            <person name="King R."/>
        </authorList>
    </citation>
    <scope>NUCLEOTIDE SEQUENCE</scope>
</reference>
<protein>
    <submittedName>
        <fullName evidence="2">Uncharacterized protein</fullName>
    </submittedName>
</protein>
<accession>A0A9P0D9B3</accession>